<dbReference type="EMBL" id="JAYGII010000014">
    <property type="protein sequence ID" value="MEA5445749.1"/>
    <property type="molecule type" value="Genomic_DNA"/>
</dbReference>
<proteinExistence type="predicted"/>
<sequence>MTRLSTDKRSEEIRQRMAQEAARILAEEGVRDYLLAKRKASERLGLERSQLRRIMPTNVEIESALNEHLRLFHGETQPDRLRELRETAIEAMKLLQDFSPRLVGGVLDGNATLHADVSLHAFADMPESVYMFLMDSGIPVETEERRLRQSNGKHENYPVYSFMAGDVSLEITVFGLHEKGHAPRSPIDGRPMKRGNLAAVEALLEE</sequence>
<gene>
    <name evidence="1" type="ORF">VCB98_07950</name>
</gene>
<keyword evidence="2" id="KW-1185">Reference proteome</keyword>
<name>A0AAP6JIG9_9GAMM</name>
<evidence type="ECO:0000313" key="2">
    <source>
        <dbReference type="Proteomes" id="UP001302316"/>
    </source>
</evidence>
<dbReference type="AlphaFoldDB" id="A0AAP6JIG9"/>
<accession>A0AAP6JIG9</accession>
<protein>
    <submittedName>
        <fullName evidence="1">Uncharacterized protein</fullName>
    </submittedName>
</protein>
<dbReference type="Proteomes" id="UP001302316">
    <property type="component" value="Unassembled WGS sequence"/>
</dbReference>
<dbReference type="RefSeq" id="WP_346051492.1">
    <property type="nucleotide sequence ID" value="NZ_JAYGII010000014.1"/>
</dbReference>
<organism evidence="1 2">
    <name type="scientific">Natronospira elongata</name>
    <dbReference type="NCBI Taxonomy" id="3110268"/>
    <lineage>
        <taxon>Bacteria</taxon>
        <taxon>Pseudomonadati</taxon>
        <taxon>Pseudomonadota</taxon>
        <taxon>Gammaproteobacteria</taxon>
        <taxon>Natronospirales</taxon>
        <taxon>Natronospiraceae</taxon>
        <taxon>Natronospira</taxon>
    </lineage>
</organism>
<reference evidence="1 2" key="1">
    <citation type="submission" date="2023-12" db="EMBL/GenBank/DDBJ databases">
        <title>Whole-genome sequencing of halo(alkali)philic microorganisms from hypersaline lakes.</title>
        <authorList>
            <person name="Sorokin D.Y."/>
            <person name="Merkel A.Y."/>
            <person name="Messina E."/>
            <person name="Yakimov M."/>
        </authorList>
    </citation>
    <scope>NUCLEOTIDE SEQUENCE [LARGE SCALE GENOMIC DNA]</scope>
    <source>
        <strain evidence="1 2">AB-CW1</strain>
    </source>
</reference>
<comment type="caution">
    <text evidence="1">The sequence shown here is derived from an EMBL/GenBank/DDBJ whole genome shotgun (WGS) entry which is preliminary data.</text>
</comment>
<evidence type="ECO:0000313" key="1">
    <source>
        <dbReference type="EMBL" id="MEA5445749.1"/>
    </source>
</evidence>